<dbReference type="AlphaFoldDB" id="A0A6N2KR12"/>
<organism evidence="1">
    <name type="scientific">Salix viminalis</name>
    <name type="common">Common osier</name>
    <name type="synonym">Basket willow</name>
    <dbReference type="NCBI Taxonomy" id="40686"/>
    <lineage>
        <taxon>Eukaryota</taxon>
        <taxon>Viridiplantae</taxon>
        <taxon>Streptophyta</taxon>
        <taxon>Embryophyta</taxon>
        <taxon>Tracheophyta</taxon>
        <taxon>Spermatophyta</taxon>
        <taxon>Magnoliopsida</taxon>
        <taxon>eudicotyledons</taxon>
        <taxon>Gunneridae</taxon>
        <taxon>Pentapetalae</taxon>
        <taxon>rosids</taxon>
        <taxon>fabids</taxon>
        <taxon>Malpighiales</taxon>
        <taxon>Salicaceae</taxon>
        <taxon>Saliceae</taxon>
        <taxon>Salix</taxon>
    </lineage>
</organism>
<name>A0A6N2KR12_SALVM</name>
<protein>
    <submittedName>
        <fullName evidence="1">Uncharacterized protein</fullName>
    </submittedName>
</protein>
<evidence type="ECO:0000313" key="1">
    <source>
        <dbReference type="EMBL" id="VFU27493.1"/>
    </source>
</evidence>
<accession>A0A6N2KR12</accession>
<proteinExistence type="predicted"/>
<reference evidence="1" key="1">
    <citation type="submission" date="2019-03" db="EMBL/GenBank/DDBJ databases">
        <authorList>
            <person name="Mank J."/>
            <person name="Almeida P."/>
        </authorList>
    </citation>
    <scope>NUCLEOTIDE SEQUENCE</scope>
    <source>
        <strain evidence="1">78183</strain>
    </source>
</reference>
<gene>
    <name evidence="1" type="ORF">SVIM_LOCUS82972</name>
</gene>
<sequence length="109" mass="13108">MMHTHLLKKSTFTDAIENAPWMLLINSCDYMKVLYIALLNLFNETENDIKQGRSYARLCEEQYEFPMNKRGRLCICVECYMKQYNISRRKQLKRYKDERCCMEGTMKIA</sequence>
<dbReference type="EMBL" id="CAADRP010000369">
    <property type="protein sequence ID" value="VFU27493.1"/>
    <property type="molecule type" value="Genomic_DNA"/>
</dbReference>